<feature type="region of interest" description="Disordered" evidence="1">
    <location>
        <begin position="1"/>
        <end position="25"/>
    </location>
</feature>
<reference evidence="2" key="1">
    <citation type="journal article" date="2018" name="BMC Genomics">
        <title>Comparative genomics of the wheat fungal pathogen Pyrenophora tritici-repentis reveals chromosomal variations and genome plasticity.</title>
        <authorList>
            <person name="Moolhuijzen P."/>
            <person name="See P.T."/>
            <person name="Hane J.K."/>
            <person name="Shi G."/>
            <person name="Liu Z."/>
            <person name="Oliver R.P."/>
            <person name="Moffat C.S."/>
        </authorList>
    </citation>
    <scope>NUCLEOTIDE SEQUENCE [LARGE SCALE GENOMIC DNA]</scope>
    <source>
        <strain evidence="2">M4</strain>
    </source>
</reference>
<protein>
    <submittedName>
        <fullName evidence="2">Uncharacterized protein</fullName>
    </submittedName>
</protein>
<comment type="caution">
    <text evidence="2">The sequence shown here is derived from an EMBL/GenBank/DDBJ whole genome shotgun (WGS) entry which is preliminary data.</text>
</comment>
<accession>A0A2W1ET48</accession>
<dbReference type="KEGG" id="ptrr:6342090"/>
<gene>
    <name evidence="2" type="ORF">PtrM4_094530</name>
</gene>
<evidence type="ECO:0000313" key="2">
    <source>
        <dbReference type="EMBL" id="KAF7571953.1"/>
    </source>
</evidence>
<dbReference type="OrthoDB" id="3645052at2759"/>
<sequence length="55" mass="6283">MADSELQSKNKMASSDTDEITAANQRNSPFLRLPAEIRRTIYTYICSSMIINRMV</sequence>
<dbReference type="Proteomes" id="UP000245464">
    <property type="component" value="Chromosome 4"/>
</dbReference>
<proteinExistence type="predicted"/>
<feature type="compositionally biased region" description="Polar residues" evidence="1">
    <location>
        <begin position="1"/>
        <end position="15"/>
    </location>
</feature>
<name>A0A2W1ET48_9PLEO</name>
<evidence type="ECO:0000256" key="1">
    <source>
        <dbReference type="SAM" id="MobiDB-lite"/>
    </source>
</evidence>
<organism evidence="2 3">
    <name type="scientific">Pyrenophora tritici-repentis</name>
    <dbReference type="NCBI Taxonomy" id="45151"/>
    <lineage>
        <taxon>Eukaryota</taxon>
        <taxon>Fungi</taxon>
        <taxon>Dikarya</taxon>
        <taxon>Ascomycota</taxon>
        <taxon>Pezizomycotina</taxon>
        <taxon>Dothideomycetes</taxon>
        <taxon>Pleosporomycetidae</taxon>
        <taxon>Pleosporales</taxon>
        <taxon>Pleosporineae</taxon>
        <taxon>Pleosporaceae</taxon>
        <taxon>Pyrenophora</taxon>
    </lineage>
</organism>
<dbReference type="GeneID" id="6342090"/>
<evidence type="ECO:0000313" key="3">
    <source>
        <dbReference type="Proteomes" id="UP000245464"/>
    </source>
</evidence>
<dbReference type="AlphaFoldDB" id="A0A2W1ET48"/>
<dbReference type="RefSeq" id="XP_001934187.1">
    <property type="nucleotide sequence ID" value="XM_001934152.1"/>
</dbReference>
<dbReference type="EMBL" id="NQIK02000004">
    <property type="protein sequence ID" value="KAF7571953.1"/>
    <property type="molecule type" value="Genomic_DNA"/>
</dbReference>